<dbReference type="HOGENOM" id="CLU_3378043_0_0_1"/>
<gene>
    <name evidence="1" type="ordered locus">VIT_17s0000g02740</name>
</gene>
<sequence>MSTIFVFDFFTHRDARMRFWSNLVSSLTPKTLPH</sequence>
<organism evidence="1 2">
    <name type="scientific">Vitis vinifera</name>
    <name type="common">Grape</name>
    <dbReference type="NCBI Taxonomy" id="29760"/>
    <lineage>
        <taxon>Eukaryota</taxon>
        <taxon>Viridiplantae</taxon>
        <taxon>Streptophyta</taxon>
        <taxon>Embryophyta</taxon>
        <taxon>Tracheophyta</taxon>
        <taxon>Spermatophyta</taxon>
        <taxon>Magnoliopsida</taxon>
        <taxon>eudicotyledons</taxon>
        <taxon>Gunneridae</taxon>
        <taxon>Pentapetalae</taxon>
        <taxon>rosids</taxon>
        <taxon>Vitales</taxon>
        <taxon>Vitaceae</taxon>
        <taxon>Viteae</taxon>
        <taxon>Vitis</taxon>
    </lineage>
</organism>
<dbReference type="Proteomes" id="UP000009183">
    <property type="component" value="Chromosome 17"/>
</dbReference>
<proteinExistence type="predicted"/>
<accession>F6GTU1</accession>
<dbReference type="InParanoid" id="F6GTU1"/>
<protein>
    <submittedName>
        <fullName evidence="1">Uncharacterized protein</fullName>
    </submittedName>
</protein>
<dbReference type="EMBL" id="FN594950">
    <property type="protein sequence ID" value="CCB43265.1"/>
    <property type="molecule type" value="Genomic_DNA"/>
</dbReference>
<keyword evidence="2" id="KW-1185">Reference proteome</keyword>
<dbReference type="AlphaFoldDB" id="F6GTU1"/>
<name>F6GTU1_VITVI</name>
<dbReference type="PaxDb" id="29760-VIT_17s0000g02740.t01"/>
<reference evidence="2" key="1">
    <citation type="journal article" date="2007" name="Nature">
        <title>The grapevine genome sequence suggests ancestral hexaploidization in major angiosperm phyla.</title>
        <authorList>
            <consortium name="The French-Italian Public Consortium for Grapevine Genome Characterization."/>
            <person name="Jaillon O."/>
            <person name="Aury J.-M."/>
            <person name="Noel B."/>
            <person name="Policriti A."/>
            <person name="Clepet C."/>
            <person name="Casagrande A."/>
            <person name="Choisne N."/>
            <person name="Aubourg S."/>
            <person name="Vitulo N."/>
            <person name="Jubin C."/>
            <person name="Vezzi A."/>
            <person name="Legeai F."/>
            <person name="Hugueney P."/>
            <person name="Dasilva C."/>
            <person name="Horner D."/>
            <person name="Mica E."/>
            <person name="Jublot D."/>
            <person name="Poulain J."/>
            <person name="Bruyere C."/>
            <person name="Billault A."/>
            <person name="Segurens B."/>
            <person name="Gouyvenoux M."/>
            <person name="Ugarte E."/>
            <person name="Cattonaro F."/>
            <person name="Anthouard V."/>
            <person name="Vico V."/>
            <person name="Del Fabbro C."/>
            <person name="Alaux M."/>
            <person name="Di Gaspero G."/>
            <person name="Dumas V."/>
            <person name="Felice N."/>
            <person name="Paillard S."/>
            <person name="Juman I."/>
            <person name="Moroldo M."/>
            <person name="Scalabrin S."/>
            <person name="Canaguier A."/>
            <person name="Le Clainche I."/>
            <person name="Malacrida G."/>
            <person name="Durand E."/>
            <person name="Pesole G."/>
            <person name="Laucou V."/>
            <person name="Chatelet P."/>
            <person name="Merdinoglu D."/>
            <person name="Delledonne M."/>
            <person name="Pezzotti M."/>
            <person name="Lecharny A."/>
            <person name="Scarpelli C."/>
            <person name="Artiguenave F."/>
            <person name="Pe M.E."/>
            <person name="Valle G."/>
            <person name="Morgante M."/>
            <person name="Caboche M."/>
            <person name="Adam-Blondon A.-F."/>
            <person name="Weissenbach J."/>
            <person name="Quetier F."/>
            <person name="Wincker P."/>
        </authorList>
    </citation>
    <scope>NUCLEOTIDE SEQUENCE [LARGE SCALE GENOMIC DNA]</scope>
    <source>
        <strain evidence="2">cv. Pinot noir / PN40024</strain>
    </source>
</reference>
<evidence type="ECO:0000313" key="1">
    <source>
        <dbReference type="EMBL" id="CCB43265.1"/>
    </source>
</evidence>
<evidence type="ECO:0000313" key="2">
    <source>
        <dbReference type="Proteomes" id="UP000009183"/>
    </source>
</evidence>